<sequence length="234" mass="26678">MAGFETPKKTIELGEALIADLKSESHSTPLSRWVAHYLAEQMTELNKATGKERAKAQDRCFAAILQLWRHRDSMPSGLHPFAGFDPVLRALETISPDRRHGYYIRDFDEKRATDKRSADVVKMARFIVWTDRTARILIEVALETAVEQAKTPRTKAYLKCIQAKAKEGDVIGVTRLMARRRYFETLDSAVEAEETKQYLQKRIEQLAHFIGAAAAVQKDFKRRLEELSSPKSKA</sequence>
<evidence type="ECO:0000313" key="1">
    <source>
        <dbReference type="EMBL" id="RXK53544.1"/>
    </source>
</evidence>
<dbReference type="Proteomes" id="UP000290218">
    <property type="component" value="Unassembled WGS sequence"/>
</dbReference>
<evidence type="ECO:0000313" key="2">
    <source>
        <dbReference type="Proteomes" id="UP000290218"/>
    </source>
</evidence>
<comment type="caution">
    <text evidence="1">The sequence shown here is derived from an EMBL/GenBank/DDBJ whole genome shotgun (WGS) entry which is preliminary data.</text>
</comment>
<gene>
    <name evidence="1" type="ORF">ESB00_17795</name>
</gene>
<accession>A0A4Q1C530</accession>
<dbReference type="RefSeq" id="WP_129049319.1">
    <property type="nucleotide sequence ID" value="NZ_SDHX01000002.1"/>
</dbReference>
<name>A0A4Q1C530_9BACT</name>
<protein>
    <submittedName>
        <fullName evidence="1">Uncharacterized protein</fullName>
    </submittedName>
</protein>
<proteinExistence type="predicted"/>
<organism evidence="1 2">
    <name type="scientific">Oleiharenicola lentus</name>
    <dbReference type="NCBI Taxonomy" id="2508720"/>
    <lineage>
        <taxon>Bacteria</taxon>
        <taxon>Pseudomonadati</taxon>
        <taxon>Verrucomicrobiota</taxon>
        <taxon>Opitutia</taxon>
        <taxon>Opitutales</taxon>
        <taxon>Opitutaceae</taxon>
        <taxon>Oleiharenicola</taxon>
    </lineage>
</organism>
<dbReference type="EMBL" id="SDHX01000002">
    <property type="protein sequence ID" value="RXK53544.1"/>
    <property type="molecule type" value="Genomic_DNA"/>
</dbReference>
<keyword evidence="2" id="KW-1185">Reference proteome</keyword>
<reference evidence="1 2" key="1">
    <citation type="submission" date="2019-01" db="EMBL/GenBank/DDBJ databases">
        <title>Lacunisphaera sp. strain TWA-58.</title>
        <authorList>
            <person name="Chen W.-M."/>
        </authorList>
    </citation>
    <scope>NUCLEOTIDE SEQUENCE [LARGE SCALE GENOMIC DNA]</scope>
    <source>
        <strain evidence="1 2">TWA-58</strain>
    </source>
</reference>
<dbReference type="OrthoDB" id="4166375at2"/>
<dbReference type="AlphaFoldDB" id="A0A4Q1C530"/>